<comment type="function">
    <text evidence="4">Component of the gamma-tubulin ring complex (gTuRC) which mediates microtubule nucleation.</text>
</comment>
<dbReference type="AlphaFoldDB" id="A0A0L9T7R0"/>
<comment type="similarity">
    <text evidence="4">Belongs to the TUBGCP family.</text>
</comment>
<dbReference type="GO" id="GO:0043015">
    <property type="term" value="F:gamma-tubulin binding"/>
    <property type="evidence" value="ECO:0007669"/>
    <property type="project" value="InterPro"/>
</dbReference>
<dbReference type="Pfam" id="PF17681">
    <property type="entry name" value="GCP_N_terminal"/>
    <property type="match status" value="1"/>
</dbReference>
<name>A0A0L9T7R0_PHAAN</name>
<evidence type="ECO:0000313" key="8">
    <source>
        <dbReference type="Proteomes" id="UP000053144"/>
    </source>
</evidence>
<protein>
    <recommendedName>
        <fullName evidence="4">Gamma-tubulin complex component</fullName>
    </recommendedName>
</protein>
<comment type="subcellular location">
    <subcellularLocation>
        <location evidence="4">Cytoplasm</location>
        <location evidence="4">Cytoskeleton</location>
        <location evidence="4">Microtubule organizing center</location>
    </subcellularLocation>
</comment>
<dbReference type="GO" id="GO:0051321">
    <property type="term" value="P:meiotic cell cycle"/>
    <property type="evidence" value="ECO:0007669"/>
    <property type="project" value="TreeGrafter"/>
</dbReference>
<organism evidence="7 8">
    <name type="scientific">Phaseolus angularis</name>
    <name type="common">Azuki bean</name>
    <name type="synonym">Vigna angularis</name>
    <dbReference type="NCBI Taxonomy" id="3914"/>
    <lineage>
        <taxon>Eukaryota</taxon>
        <taxon>Viridiplantae</taxon>
        <taxon>Streptophyta</taxon>
        <taxon>Embryophyta</taxon>
        <taxon>Tracheophyta</taxon>
        <taxon>Spermatophyta</taxon>
        <taxon>Magnoliopsida</taxon>
        <taxon>eudicotyledons</taxon>
        <taxon>Gunneridae</taxon>
        <taxon>Pentapetalae</taxon>
        <taxon>rosids</taxon>
        <taxon>fabids</taxon>
        <taxon>Fabales</taxon>
        <taxon>Fabaceae</taxon>
        <taxon>Papilionoideae</taxon>
        <taxon>50 kb inversion clade</taxon>
        <taxon>NPAAA clade</taxon>
        <taxon>indigoferoid/millettioid clade</taxon>
        <taxon>Phaseoleae</taxon>
        <taxon>Vigna</taxon>
    </lineage>
</organism>
<evidence type="ECO:0000256" key="4">
    <source>
        <dbReference type="RuleBase" id="RU363050"/>
    </source>
</evidence>
<feature type="region of interest" description="Disordered" evidence="5">
    <location>
        <begin position="24"/>
        <end position="52"/>
    </location>
</feature>
<dbReference type="PANTHER" id="PTHR19302">
    <property type="entry name" value="GAMMA TUBULIN COMPLEX PROTEIN"/>
    <property type="match status" value="1"/>
</dbReference>
<dbReference type="GO" id="GO:0051225">
    <property type="term" value="P:spindle assembly"/>
    <property type="evidence" value="ECO:0007669"/>
    <property type="project" value="TreeGrafter"/>
</dbReference>
<keyword evidence="1 4" id="KW-0963">Cytoplasm</keyword>
<dbReference type="GO" id="GO:0031122">
    <property type="term" value="P:cytoplasmic microtubule organization"/>
    <property type="evidence" value="ECO:0007669"/>
    <property type="project" value="TreeGrafter"/>
</dbReference>
<keyword evidence="3 4" id="KW-0206">Cytoskeleton</keyword>
<evidence type="ECO:0000256" key="5">
    <source>
        <dbReference type="SAM" id="MobiDB-lite"/>
    </source>
</evidence>
<evidence type="ECO:0000256" key="2">
    <source>
        <dbReference type="ARBA" id="ARBA00022701"/>
    </source>
</evidence>
<dbReference type="GO" id="GO:0000930">
    <property type="term" value="C:gamma-tubulin complex"/>
    <property type="evidence" value="ECO:0007669"/>
    <property type="project" value="TreeGrafter"/>
</dbReference>
<dbReference type="GO" id="GO:0000278">
    <property type="term" value="P:mitotic cell cycle"/>
    <property type="evidence" value="ECO:0007669"/>
    <property type="project" value="TreeGrafter"/>
</dbReference>
<dbReference type="GO" id="GO:0007020">
    <property type="term" value="P:microtubule nucleation"/>
    <property type="evidence" value="ECO:0007669"/>
    <property type="project" value="InterPro"/>
</dbReference>
<keyword evidence="2 4" id="KW-0493">Microtubule</keyword>
<reference evidence="8" key="1">
    <citation type="journal article" date="2015" name="Proc. Natl. Acad. Sci. U.S.A.">
        <title>Genome sequencing of adzuki bean (Vigna angularis) provides insight into high starch and low fat accumulation and domestication.</title>
        <authorList>
            <person name="Yang K."/>
            <person name="Tian Z."/>
            <person name="Chen C."/>
            <person name="Luo L."/>
            <person name="Zhao B."/>
            <person name="Wang Z."/>
            <person name="Yu L."/>
            <person name="Li Y."/>
            <person name="Sun Y."/>
            <person name="Li W."/>
            <person name="Chen Y."/>
            <person name="Li Y."/>
            <person name="Zhang Y."/>
            <person name="Ai D."/>
            <person name="Zhao J."/>
            <person name="Shang C."/>
            <person name="Ma Y."/>
            <person name="Wu B."/>
            <person name="Wang M."/>
            <person name="Gao L."/>
            <person name="Sun D."/>
            <person name="Zhang P."/>
            <person name="Guo F."/>
            <person name="Wang W."/>
            <person name="Li Y."/>
            <person name="Wang J."/>
            <person name="Varshney R.K."/>
            <person name="Wang J."/>
            <person name="Ling H.Q."/>
            <person name="Wan P."/>
        </authorList>
    </citation>
    <scope>NUCLEOTIDE SEQUENCE</scope>
    <source>
        <strain evidence="8">cv. Jingnong 6</strain>
    </source>
</reference>
<accession>A0A0L9T7R0</accession>
<dbReference type="EMBL" id="KQ258333">
    <property type="protein sequence ID" value="KOM26640.1"/>
    <property type="molecule type" value="Genomic_DNA"/>
</dbReference>
<feature type="region of interest" description="Disordered" evidence="5">
    <location>
        <begin position="329"/>
        <end position="350"/>
    </location>
</feature>
<dbReference type="InterPro" id="IPR007259">
    <property type="entry name" value="GCP"/>
</dbReference>
<feature type="compositionally biased region" description="Low complexity" evidence="5">
    <location>
        <begin position="28"/>
        <end position="52"/>
    </location>
</feature>
<sequence>MAVDTKFARLLEDLKVEDPWLPPNSWESIPSESGLHSSSSSSHPPNQPLSHLSTLSESSLVRLAMNAMQGAKSSLVSIQRISAIFCSDPADRTFLHIPNLWNRASSTRSLGNILKSIGCTASLVADPAHCTLLKFLFLQSCEPYCGFIRSWIFKAEIHDPYKEFIVENMECLHLKSHVKVGNAIDFPLASVKVAMHALVPSFGNGGGTLDKLDQIVSENNIADKRNFLRGIGDLDSDVSSTVDEFSLLEDMCDISESSSMNSSVEQLDCDQLSGWSCSVVGQQNHLSALSFLKSATLKNSIRNSFHHENSGSDSHELCDKRDATDHLVQSSHEGMISSHKSNSPKPGNSSCSCKSSIQFRGSLIVRCSAMGEFLKTSFDNDGAVEPKLTEKHLGSLRYSMLCHDVITASDTLSGEAMMEDQTDNGTLISHLYDFQPQKYSNQCNYPSINPLSVNPMLTRNSVLHLMSGNGEKYKAEHAQLLPYFNFSTVEDPCKVYMDKIPTNSRCSSACSFTLHHNVSTHNAENNEREEIGCGRENGLVDVPNLSSSLDFMDHKHLNVVSGGSSWERLLSSFGKTVNCDDTQKRSLSSTFDIPLDIIIDKCLRQEIMLQYPFLCVYSGKID</sequence>
<evidence type="ECO:0000256" key="3">
    <source>
        <dbReference type="ARBA" id="ARBA00023212"/>
    </source>
</evidence>
<feature type="domain" description="Gamma tubulin complex component protein N-terminal" evidence="6">
    <location>
        <begin position="76"/>
        <end position="170"/>
    </location>
</feature>
<dbReference type="GO" id="GO:0005874">
    <property type="term" value="C:microtubule"/>
    <property type="evidence" value="ECO:0007669"/>
    <property type="project" value="UniProtKB-KW"/>
</dbReference>
<gene>
    <name evidence="7" type="ORF">LR48_Vigan303s006200</name>
</gene>
<dbReference type="GO" id="GO:0000922">
    <property type="term" value="C:spindle pole"/>
    <property type="evidence" value="ECO:0007669"/>
    <property type="project" value="InterPro"/>
</dbReference>
<dbReference type="STRING" id="3914.A0A0L9T7R0"/>
<evidence type="ECO:0000256" key="1">
    <source>
        <dbReference type="ARBA" id="ARBA00022490"/>
    </source>
</evidence>
<proteinExistence type="inferred from homology"/>
<dbReference type="PANTHER" id="PTHR19302:SF70">
    <property type="entry name" value="GAMMA-TUBULIN COMPLEX COMPONENT 6"/>
    <property type="match status" value="1"/>
</dbReference>
<evidence type="ECO:0000313" key="7">
    <source>
        <dbReference type="EMBL" id="KOM26640.1"/>
    </source>
</evidence>
<evidence type="ECO:0000259" key="6">
    <source>
        <dbReference type="Pfam" id="PF17681"/>
    </source>
</evidence>
<dbReference type="Gramene" id="KOM26640">
    <property type="protein sequence ID" value="KOM26640"/>
    <property type="gene ID" value="LR48_Vigan303s006200"/>
</dbReference>
<dbReference type="GO" id="GO:0051011">
    <property type="term" value="F:microtubule minus-end binding"/>
    <property type="evidence" value="ECO:0007669"/>
    <property type="project" value="TreeGrafter"/>
</dbReference>
<dbReference type="Proteomes" id="UP000053144">
    <property type="component" value="Unassembled WGS sequence"/>
</dbReference>
<dbReference type="InterPro" id="IPR041470">
    <property type="entry name" value="GCP_N"/>
</dbReference>